<dbReference type="OrthoDB" id="5292533at2"/>
<accession>A0A1W1XS93</accession>
<proteinExistence type="predicted"/>
<dbReference type="InterPro" id="IPR016040">
    <property type="entry name" value="NAD(P)-bd_dom"/>
</dbReference>
<dbReference type="AlphaFoldDB" id="A0A1W1XS93"/>
<dbReference type="PANTHER" id="PTHR12126">
    <property type="entry name" value="NADH-UBIQUINONE OXIDOREDUCTASE 39 KDA SUBUNIT-RELATED"/>
    <property type="match status" value="1"/>
</dbReference>
<gene>
    <name evidence="2" type="ORF">SAMN02745857_02610</name>
</gene>
<name>A0A1W1XS93_9NEIS</name>
<dbReference type="EMBL" id="FWXD01000015">
    <property type="protein sequence ID" value="SMC26839.1"/>
    <property type="molecule type" value="Genomic_DNA"/>
</dbReference>
<evidence type="ECO:0000313" key="2">
    <source>
        <dbReference type="EMBL" id="SMC26839.1"/>
    </source>
</evidence>
<reference evidence="2 3" key="1">
    <citation type="submission" date="2017-04" db="EMBL/GenBank/DDBJ databases">
        <authorList>
            <person name="Afonso C.L."/>
            <person name="Miller P.J."/>
            <person name="Scott M.A."/>
            <person name="Spackman E."/>
            <person name="Goraichik I."/>
            <person name="Dimitrov K.M."/>
            <person name="Suarez D.L."/>
            <person name="Swayne D.E."/>
        </authorList>
    </citation>
    <scope>NUCLEOTIDE SEQUENCE [LARGE SCALE GENOMIC DNA]</scope>
    <source>
        <strain evidence="2 3">DSM 23236</strain>
    </source>
</reference>
<dbReference type="InterPro" id="IPR051207">
    <property type="entry name" value="ComplexI_NDUFA9_subunit"/>
</dbReference>
<dbReference type="SUPFAM" id="SSF51735">
    <property type="entry name" value="NAD(P)-binding Rossmann-fold domains"/>
    <property type="match status" value="1"/>
</dbReference>
<feature type="domain" description="NAD(P)-binding" evidence="1">
    <location>
        <begin position="8"/>
        <end position="146"/>
    </location>
</feature>
<dbReference type="Pfam" id="PF13460">
    <property type="entry name" value="NAD_binding_10"/>
    <property type="match status" value="1"/>
</dbReference>
<dbReference type="CDD" id="cd05271">
    <property type="entry name" value="NDUFA9_like_SDR_a"/>
    <property type="match status" value="1"/>
</dbReference>
<keyword evidence="3" id="KW-1185">Reference proteome</keyword>
<dbReference type="STRING" id="1121001.SAMN02745857_02610"/>
<organism evidence="2 3">
    <name type="scientific">Andreprevotia lacus DSM 23236</name>
    <dbReference type="NCBI Taxonomy" id="1121001"/>
    <lineage>
        <taxon>Bacteria</taxon>
        <taxon>Pseudomonadati</taxon>
        <taxon>Pseudomonadota</taxon>
        <taxon>Betaproteobacteria</taxon>
        <taxon>Neisseriales</taxon>
        <taxon>Chitinibacteraceae</taxon>
        <taxon>Andreprevotia</taxon>
    </lineage>
</organism>
<dbReference type="PANTHER" id="PTHR12126:SF11">
    <property type="entry name" value="NADH DEHYDROGENASE [UBIQUINONE] 1 ALPHA SUBCOMPLEX SUBUNIT 9, MITOCHONDRIAL"/>
    <property type="match status" value="1"/>
</dbReference>
<dbReference type="Proteomes" id="UP000192761">
    <property type="component" value="Unassembled WGS sequence"/>
</dbReference>
<evidence type="ECO:0000259" key="1">
    <source>
        <dbReference type="Pfam" id="PF13460"/>
    </source>
</evidence>
<dbReference type="GO" id="GO:0044877">
    <property type="term" value="F:protein-containing complex binding"/>
    <property type="evidence" value="ECO:0007669"/>
    <property type="project" value="TreeGrafter"/>
</dbReference>
<sequence length="311" mass="33395">MKQIVLIGGSGFIGSHLAAQLAAQGHRIIIPTRRPEAARQTVLPNVELRRANVADPQQLAALLAGADVAVNLVGILQGSEADFERAHVTLTARIIAACQAAGVRRYLHMSALGADSAGPSRYQRSKGRAEELVRASPLRWTIYRPSVVFGRGDSFITLFAGLCRLPLIPLAGAHAQFQPVWVEDVARAFAAGVTRDDLIGATLNLVGPDIMTLADIVRLAGRTVGRPPVIVPLPDWLARLQASLMAIMPNPPVSHDNLDSMTIPNTDPAGFPATLGWIPASLAVIAPGYLRGSHYDEYRRHAGRGRERLHP</sequence>
<dbReference type="Gene3D" id="3.40.50.720">
    <property type="entry name" value="NAD(P)-binding Rossmann-like Domain"/>
    <property type="match status" value="1"/>
</dbReference>
<dbReference type="RefSeq" id="WP_084091248.1">
    <property type="nucleotide sequence ID" value="NZ_FWXD01000015.1"/>
</dbReference>
<dbReference type="InterPro" id="IPR036291">
    <property type="entry name" value="NAD(P)-bd_dom_sf"/>
</dbReference>
<evidence type="ECO:0000313" key="3">
    <source>
        <dbReference type="Proteomes" id="UP000192761"/>
    </source>
</evidence>
<protein>
    <submittedName>
        <fullName evidence="2">NADH dehydrogenase</fullName>
    </submittedName>
</protein>